<reference evidence="1" key="1">
    <citation type="submission" date="2019-07" db="EMBL/GenBank/DDBJ databases">
        <authorList>
            <person name="Dittberner H."/>
        </authorList>
    </citation>
    <scope>NUCLEOTIDE SEQUENCE [LARGE SCALE GENOMIC DNA]</scope>
</reference>
<dbReference type="OrthoDB" id="829at2759"/>
<dbReference type="EMBL" id="CABITT030000005">
    <property type="protein sequence ID" value="VVB04989.1"/>
    <property type="molecule type" value="Genomic_DNA"/>
</dbReference>
<accession>A0A565BUC8</accession>
<proteinExistence type="predicted"/>
<evidence type="ECO:0000313" key="1">
    <source>
        <dbReference type="EMBL" id="VVB04989.1"/>
    </source>
</evidence>
<gene>
    <name evidence="1" type="ORF">ANE_LOCUS15433</name>
</gene>
<dbReference type="Proteomes" id="UP000489600">
    <property type="component" value="Unassembled WGS sequence"/>
</dbReference>
<organism evidence="1 2">
    <name type="scientific">Arabis nemorensis</name>
    <dbReference type="NCBI Taxonomy" id="586526"/>
    <lineage>
        <taxon>Eukaryota</taxon>
        <taxon>Viridiplantae</taxon>
        <taxon>Streptophyta</taxon>
        <taxon>Embryophyta</taxon>
        <taxon>Tracheophyta</taxon>
        <taxon>Spermatophyta</taxon>
        <taxon>Magnoliopsida</taxon>
        <taxon>eudicotyledons</taxon>
        <taxon>Gunneridae</taxon>
        <taxon>Pentapetalae</taxon>
        <taxon>rosids</taxon>
        <taxon>malvids</taxon>
        <taxon>Brassicales</taxon>
        <taxon>Brassicaceae</taxon>
        <taxon>Arabideae</taxon>
        <taxon>Arabis</taxon>
    </lineage>
</organism>
<comment type="caution">
    <text evidence="1">The sequence shown here is derived from an EMBL/GenBank/DDBJ whole genome shotgun (WGS) entry which is preliminary data.</text>
</comment>
<dbReference type="Gene3D" id="1.20.58.190">
    <property type="entry name" value="Translin, domain 1"/>
    <property type="match status" value="1"/>
</dbReference>
<dbReference type="InterPro" id="IPR016068">
    <property type="entry name" value="Translin_N"/>
</dbReference>
<sequence length="118" mass="13704">MKEKKHPHLISQCGWSNRFEKLIKFVYLSQDLVRPVIRVQLEESGALREQIRAVVMEIESATRLIQANLLSNCRNGFLEVIDKAKEKINDVNKFYGRLAEILRECPGQILQVPWGLEK</sequence>
<keyword evidence="2" id="KW-1185">Reference proteome</keyword>
<dbReference type="GO" id="GO:0043565">
    <property type="term" value="F:sequence-specific DNA binding"/>
    <property type="evidence" value="ECO:0007669"/>
    <property type="project" value="InterPro"/>
</dbReference>
<dbReference type="SUPFAM" id="SSF74784">
    <property type="entry name" value="Translin"/>
    <property type="match status" value="1"/>
</dbReference>
<dbReference type="InterPro" id="IPR036081">
    <property type="entry name" value="Translin_sf"/>
</dbReference>
<protein>
    <submittedName>
        <fullName evidence="1">Uncharacterized protein</fullName>
    </submittedName>
</protein>
<evidence type="ECO:0000313" key="2">
    <source>
        <dbReference type="Proteomes" id="UP000489600"/>
    </source>
</evidence>
<name>A0A565BUC8_9BRAS</name>
<dbReference type="AlphaFoldDB" id="A0A565BUC8"/>